<reference evidence="2" key="1">
    <citation type="submission" date="2023-01" db="EMBL/GenBank/DDBJ databases">
        <title>Colletotrichum chrysophilum M932 genome sequence.</title>
        <authorList>
            <person name="Baroncelli R."/>
        </authorList>
    </citation>
    <scope>NUCLEOTIDE SEQUENCE</scope>
    <source>
        <strain evidence="2">M932</strain>
    </source>
</reference>
<dbReference type="Pfam" id="PF06985">
    <property type="entry name" value="HET"/>
    <property type="match status" value="1"/>
</dbReference>
<dbReference type="Proteomes" id="UP001243330">
    <property type="component" value="Unassembled WGS sequence"/>
</dbReference>
<accession>A0AAD9AX30</accession>
<feature type="domain" description="Heterokaryon incompatibility" evidence="1">
    <location>
        <begin position="82"/>
        <end position="226"/>
    </location>
</feature>
<evidence type="ECO:0000313" key="3">
    <source>
        <dbReference type="Proteomes" id="UP001243330"/>
    </source>
</evidence>
<proteinExistence type="predicted"/>
<name>A0AAD9AX30_9PEZI</name>
<comment type="caution">
    <text evidence="2">The sequence shown here is derived from an EMBL/GenBank/DDBJ whole genome shotgun (WGS) entry which is preliminary data.</text>
</comment>
<keyword evidence="3" id="KW-1185">Reference proteome</keyword>
<dbReference type="AlphaFoldDB" id="A0AAD9AX30"/>
<dbReference type="EMBL" id="JAQOWY010000022">
    <property type="protein sequence ID" value="KAK1855402.1"/>
    <property type="molecule type" value="Genomic_DNA"/>
</dbReference>
<evidence type="ECO:0000313" key="2">
    <source>
        <dbReference type="EMBL" id="KAK1855402.1"/>
    </source>
</evidence>
<dbReference type="PANTHER" id="PTHR33112:SF1">
    <property type="entry name" value="HETEROKARYON INCOMPATIBILITY DOMAIN-CONTAINING PROTEIN"/>
    <property type="match status" value="1"/>
</dbReference>
<dbReference type="PANTHER" id="PTHR33112">
    <property type="entry name" value="DOMAIN PROTEIN, PUTATIVE-RELATED"/>
    <property type="match status" value="1"/>
</dbReference>
<dbReference type="InterPro" id="IPR010730">
    <property type="entry name" value="HET"/>
</dbReference>
<gene>
    <name evidence="2" type="ORF">CCHR01_02023</name>
</gene>
<organism evidence="2 3">
    <name type="scientific">Colletotrichum chrysophilum</name>
    <dbReference type="NCBI Taxonomy" id="1836956"/>
    <lineage>
        <taxon>Eukaryota</taxon>
        <taxon>Fungi</taxon>
        <taxon>Dikarya</taxon>
        <taxon>Ascomycota</taxon>
        <taxon>Pezizomycotina</taxon>
        <taxon>Sordariomycetes</taxon>
        <taxon>Hypocreomycetidae</taxon>
        <taxon>Glomerellales</taxon>
        <taxon>Glomerellaceae</taxon>
        <taxon>Colletotrichum</taxon>
        <taxon>Colletotrichum gloeosporioides species complex</taxon>
    </lineage>
</organism>
<protein>
    <submittedName>
        <fullName evidence="2">Tol protein</fullName>
    </submittedName>
</protein>
<evidence type="ECO:0000259" key="1">
    <source>
        <dbReference type="Pfam" id="PF06985"/>
    </source>
</evidence>
<sequence length="577" mass="66547">MRKWGRRQGFLVFRRRGSRQASIFVPRIVGQNFDSSLGKTWFQYCERYHNSSCSGTKRTTKGLRLIDCHSSVVVPASSQEKYVALSYVWGLPSVEDSAPEKNSPDCLHDTPPLADLPATISDAMKVTIDMGFDYLWVDKFCIDQKDEAVKHGQISQMDSIYQNAELTIIAAAGSDPTYGLPGMSSRLREPYPTVAVRGINIISTLEHPHSSIQSSKWSERGWTLQEAVLSRRRLVFTDDQVYFECTAMNCHESLASPLDKLHVRDRSKFRNIMLGGIFGRNRYQEYCHFNEKTSSPMRNFDRFSDIVQQYSNRNLTYDSDALKAMYGIFREFEDNKTQIAQIYGIPFFSSMPDKTMVSFLNGLTWHHQWPWAKWDHRMSQPQRRENFPSWSWAGWVGNIVTGKSISGQKFLYDRIEVSSVSIDIGTETIFDLSKYSQDIRVGDDLQLRTPYLQFRAPLFPSSLISYDDSSEPPRLKMGQSDVGLFLSVGPADPYNFMKSLEDRGQQCIYWGQFLEKSNHLMVLQPESDGTWSRVGMIYVHAGPYKHYFQRQWSGVRMGTPEYNRWLKERPTGYFRVS</sequence>